<dbReference type="RefSeq" id="WP_146504031.1">
    <property type="nucleotide sequence ID" value="NZ_SJPG01000001.1"/>
</dbReference>
<dbReference type="EMBL" id="SJPG01000001">
    <property type="protein sequence ID" value="TWT62140.1"/>
    <property type="molecule type" value="Genomic_DNA"/>
</dbReference>
<sequence length="77" mass="8244">MDGATSLETSYGLRPPQKEKLSGSPVLRPDLSNVACELIERLIGRVTPITVPEAGHFLAGPTKNAGGAENCYDLYQE</sequence>
<evidence type="ECO:0000313" key="2">
    <source>
        <dbReference type="EMBL" id="TWT62140.1"/>
    </source>
</evidence>
<gene>
    <name evidence="2" type="ORF">Pan54_28800</name>
</gene>
<dbReference type="AlphaFoldDB" id="A0A5C5XGM9"/>
<dbReference type="Proteomes" id="UP000316095">
    <property type="component" value="Unassembled WGS sequence"/>
</dbReference>
<organism evidence="2 3">
    <name type="scientific">Rubinisphaera italica</name>
    <dbReference type="NCBI Taxonomy" id="2527969"/>
    <lineage>
        <taxon>Bacteria</taxon>
        <taxon>Pseudomonadati</taxon>
        <taxon>Planctomycetota</taxon>
        <taxon>Planctomycetia</taxon>
        <taxon>Planctomycetales</taxon>
        <taxon>Planctomycetaceae</taxon>
        <taxon>Rubinisphaera</taxon>
    </lineage>
</organism>
<feature type="region of interest" description="Disordered" evidence="1">
    <location>
        <begin position="1"/>
        <end position="25"/>
    </location>
</feature>
<reference evidence="2 3" key="1">
    <citation type="submission" date="2019-02" db="EMBL/GenBank/DDBJ databases">
        <title>Deep-cultivation of Planctomycetes and their phenomic and genomic characterization uncovers novel biology.</title>
        <authorList>
            <person name="Wiegand S."/>
            <person name="Jogler M."/>
            <person name="Boedeker C."/>
            <person name="Pinto D."/>
            <person name="Vollmers J."/>
            <person name="Rivas-Marin E."/>
            <person name="Kohn T."/>
            <person name="Peeters S.H."/>
            <person name="Heuer A."/>
            <person name="Rast P."/>
            <person name="Oberbeckmann S."/>
            <person name="Bunk B."/>
            <person name="Jeske O."/>
            <person name="Meyerdierks A."/>
            <person name="Storesund J.E."/>
            <person name="Kallscheuer N."/>
            <person name="Luecker S."/>
            <person name="Lage O.M."/>
            <person name="Pohl T."/>
            <person name="Merkel B.J."/>
            <person name="Hornburger P."/>
            <person name="Mueller R.-W."/>
            <person name="Bruemmer F."/>
            <person name="Labrenz M."/>
            <person name="Spormann A.M."/>
            <person name="Op Den Camp H."/>
            <person name="Overmann J."/>
            <person name="Amann R."/>
            <person name="Jetten M.S.M."/>
            <person name="Mascher T."/>
            <person name="Medema M.H."/>
            <person name="Devos D.P."/>
            <person name="Kaster A.-K."/>
            <person name="Ovreas L."/>
            <person name="Rohde M."/>
            <person name="Galperin M.Y."/>
            <person name="Jogler C."/>
        </authorList>
    </citation>
    <scope>NUCLEOTIDE SEQUENCE [LARGE SCALE GENOMIC DNA]</scope>
    <source>
        <strain evidence="2 3">Pan54</strain>
    </source>
</reference>
<evidence type="ECO:0000313" key="3">
    <source>
        <dbReference type="Proteomes" id="UP000316095"/>
    </source>
</evidence>
<accession>A0A5C5XGM9</accession>
<protein>
    <submittedName>
        <fullName evidence="2">Uncharacterized protein</fullName>
    </submittedName>
</protein>
<proteinExistence type="predicted"/>
<evidence type="ECO:0000256" key="1">
    <source>
        <dbReference type="SAM" id="MobiDB-lite"/>
    </source>
</evidence>
<comment type="caution">
    <text evidence="2">The sequence shown here is derived from an EMBL/GenBank/DDBJ whole genome shotgun (WGS) entry which is preliminary data.</text>
</comment>
<name>A0A5C5XGM9_9PLAN</name>
<keyword evidence="3" id="KW-1185">Reference proteome</keyword>